<dbReference type="GO" id="GO:0050660">
    <property type="term" value="F:flavin adenine dinucleotide binding"/>
    <property type="evidence" value="ECO:0007669"/>
    <property type="project" value="InterPro"/>
</dbReference>
<organism evidence="15">
    <name type="scientific">viral metagenome</name>
    <dbReference type="NCBI Taxonomy" id="1070528"/>
    <lineage>
        <taxon>unclassified sequences</taxon>
        <taxon>metagenomes</taxon>
        <taxon>organismal metagenomes</taxon>
    </lineage>
</organism>
<dbReference type="InterPro" id="IPR046373">
    <property type="entry name" value="Acyl-CoA_Oxase/DH_mid-dom_sf"/>
</dbReference>
<feature type="domain" description="Acyl-CoA dehydrogenase C-terminal bacterial-type" evidence="14">
    <location>
        <begin position="400"/>
        <end position="593"/>
    </location>
</feature>
<accession>A0A6C0AZV3</accession>
<dbReference type="UniPathway" id="UPA00659"/>
<dbReference type="SUPFAM" id="SSF47203">
    <property type="entry name" value="Acyl-CoA dehydrogenase C-terminal domain-like"/>
    <property type="match status" value="1"/>
</dbReference>
<dbReference type="EC" id="1.3.8.7" evidence="4"/>
<feature type="domain" description="Acyl-CoA dehydrogenase/oxidase N-terminal" evidence="13">
    <location>
        <begin position="13"/>
        <end position="119"/>
    </location>
</feature>
<dbReference type="Pfam" id="PF02771">
    <property type="entry name" value="Acyl-CoA_dh_N"/>
    <property type="match status" value="1"/>
</dbReference>
<name>A0A6C0AZV3_9ZZZZ</name>
<evidence type="ECO:0000256" key="10">
    <source>
        <dbReference type="ARBA" id="ARBA00047882"/>
    </source>
</evidence>
<keyword evidence="9" id="KW-0560">Oxidoreductase</keyword>
<dbReference type="InterPro" id="IPR037069">
    <property type="entry name" value="AcylCoA_DH/ox_N_sf"/>
</dbReference>
<dbReference type="Pfam" id="PF00441">
    <property type="entry name" value="Acyl-CoA_dh_1"/>
    <property type="match status" value="1"/>
</dbReference>
<dbReference type="Gene3D" id="1.10.540.10">
    <property type="entry name" value="Acyl-CoA dehydrogenase/oxidase, N-terminal domain"/>
    <property type="match status" value="1"/>
</dbReference>
<dbReference type="InterPro" id="IPR050741">
    <property type="entry name" value="Acyl-CoA_dehydrogenase"/>
</dbReference>
<reference evidence="15" key="1">
    <citation type="journal article" date="2020" name="Nature">
        <title>Giant virus diversity and host interactions through global metagenomics.</title>
        <authorList>
            <person name="Schulz F."/>
            <person name="Roux S."/>
            <person name="Paez-Espino D."/>
            <person name="Jungbluth S."/>
            <person name="Walsh D.A."/>
            <person name="Denef V.J."/>
            <person name="McMahon K.D."/>
            <person name="Konstantinidis K.T."/>
            <person name="Eloe-Fadrosh E.A."/>
            <person name="Kyrpides N.C."/>
            <person name="Woyke T."/>
        </authorList>
    </citation>
    <scope>NUCLEOTIDE SEQUENCE</scope>
    <source>
        <strain evidence="15">GVMAG-S-ERX556022-25</strain>
    </source>
</reference>
<sequence length="617" mass="68639">MGKVEFPKKATIVNKFPESKLNHLLSSYDGTRVYPNNNSNYWIDYLAKNKYFSFLIDESYGGIKLSVNEMSNMLTKIASVDPALGVVTMVPNSLGPGELLIHYGTQKQKNKYLPGLADGTYIPCFGLTGPNNGSDATGSIDEGQVVKKIINGKEKIMIKVKINKRYITLAPVANLMGIAFNLNDPEGLLENKKSGISVALLERGHDGLIQDTHHNPLNAGFPNGTIKGEFYIELDQIIGGAENIGNGWQMLMDCLSAGRGISLPATANASSKVATFGIINYAKVRTQFNMPLSKMEAIKEKINSMVFNTWIIQSSIDLTNDILDAGNSPAVLSAIMKQQTTERGRVVLNHGMDIQGGGAICLGYSNFLEKFYRAAPIGITVEGSNTLTRSLIIFGQGLNKSHPYIFPILENVLQNDESGFMKNFRAIFNHSLKLYVSTFNFTNLFPGVSKILEKQLLDFACLTNFVALKGGSLKREQMLSGAMADIFSNLYLALSVQYYHNNYNASIKLTDYIINKLINENQKKINEVVNNLGYERFLLKHLINPLYTTSYEEENKIFEEILENPNILNEIKKNIYVENNILSDLETAGSNIINIDSREYISLKNKIINVDEYENSK</sequence>
<feature type="domain" description="Acyl-CoA dehydrogenase/oxidase C-terminal" evidence="12">
    <location>
        <begin position="245"/>
        <end position="392"/>
    </location>
</feature>
<dbReference type="AlphaFoldDB" id="A0A6C0AZV3"/>
<dbReference type="EC" id="1.3.8.8" evidence="5"/>
<dbReference type="SUPFAM" id="SSF56645">
    <property type="entry name" value="Acyl-CoA dehydrogenase NM domain-like"/>
    <property type="match status" value="1"/>
</dbReference>
<comment type="catalytic activity">
    <reaction evidence="11">
        <text>a long-chain 2,3-saturated fatty acyl-CoA + oxidized [electron-transfer flavoprotein] + H(+) = a long-chain (2E)-enoyl-CoA + reduced [electron-transfer flavoprotein]</text>
        <dbReference type="Rhea" id="RHEA:17721"/>
        <dbReference type="Rhea" id="RHEA-COMP:10685"/>
        <dbReference type="Rhea" id="RHEA-COMP:10686"/>
        <dbReference type="ChEBI" id="CHEBI:15378"/>
        <dbReference type="ChEBI" id="CHEBI:57692"/>
        <dbReference type="ChEBI" id="CHEBI:58307"/>
        <dbReference type="ChEBI" id="CHEBI:83721"/>
        <dbReference type="ChEBI" id="CHEBI:83727"/>
        <dbReference type="EC" id="1.3.8.8"/>
    </reaction>
</comment>
<dbReference type="GO" id="GO:0005737">
    <property type="term" value="C:cytoplasm"/>
    <property type="evidence" value="ECO:0007669"/>
    <property type="project" value="TreeGrafter"/>
</dbReference>
<dbReference type="InterPro" id="IPR036250">
    <property type="entry name" value="AcylCo_DH-like_C"/>
</dbReference>
<evidence type="ECO:0000256" key="3">
    <source>
        <dbReference type="ARBA" id="ARBA00009347"/>
    </source>
</evidence>
<keyword evidence="8" id="KW-0274">FAD</keyword>
<dbReference type="GO" id="GO:0070991">
    <property type="term" value="F:medium-chain fatty acyl-CoA dehydrogenase activity"/>
    <property type="evidence" value="ECO:0007669"/>
    <property type="project" value="UniProtKB-EC"/>
</dbReference>
<dbReference type="GO" id="GO:0004466">
    <property type="term" value="F:long-chain fatty acyl-CoA dehydrogenase activity"/>
    <property type="evidence" value="ECO:0007669"/>
    <property type="project" value="UniProtKB-EC"/>
</dbReference>
<evidence type="ECO:0000256" key="11">
    <source>
        <dbReference type="ARBA" id="ARBA00049247"/>
    </source>
</evidence>
<dbReference type="Pfam" id="PF09317">
    <property type="entry name" value="ACDH_C"/>
    <property type="match status" value="1"/>
</dbReference>
<evidence type="ECO:0000259" key="13">
    <source>
        <dbReference type="Pfam" id="PF02771"/>
    </source>
</evidence>
<evidence type="ECO:0000256" key="7">
    <source>
        <dbReference type="ARBA" id="ARBA00022630"/>
    </source>
</evidence>
<evidence type="ECO:0000313" key="15">
    <source>
        <dbReference type="EMBL" id="QHS84801.1"/>
    </source>
</evidence>
<dbReference type="InterPro" id="IPR015396">
    <property type="entry name" value="FadE_C"/>
</dbReference>
<dbReference type="Gene3D" id="2.40.110.10">
    <property type="entry name" value="Butyryl-CoA Dehydrogenase, subunit A, domain 2"/>
    <property type="match status" value="1"/>
</dbReference>
<evidence type="ECO:0000259" key="14">
    <source>
        <dbReference type="Pfam" id="PF09317"/>
    </source>
</evidence>
<comment type="catalytic activity">
    <reaction evidence="10">
        <text>a medium-chain 2,3-saturated fatty acyl-CoA + oxidized [electron-transfer flavoprotein] + H(+) = a medium-chain (2E)-enoyl-CoA + reduced [electron-transfer flavoprotein]</text>
        <dbReference type="Rhea" id="RHEA:14477"/>
        <dbReference type="Rhea" id="RHEA-COMP:10685"/>
        <dbReference type="Rhea" id="RHEA-COMP:10686"/>
        <dbReference type="ChEBI" id="CHEBI:15378"/>
        <dbReference type="ChEBI" id="CHEBI:57692"/>
        <dbReference type="ChEBI" id="CHEBI:58307"/>
        <dbReference type="ChEBI" id="CHEBI:83723"/>
        <dbReference type="ChEBI" id="CHEBI:83726"/>
        <dbReference type="EC" id="1.3.8.7"/>
    </reaction>
</comment>
<dbReference type="InterPro" id="IPR009100">
    <property type="entry name" value="AcylCoA_DH/oxidase_NM_dom_sf"/>
</dbReference>
<evidence type="ECO:0000256" key="9">
    <source>
        <dbReference type="ARBA" id="ARBA00023002"/>
    </source>
</evidence>
<comment type="similarity">
    <text evidence="3">Belongs to the acyl-CoA dehydrogenase family.</text>
</comment>
<evidence type="ECO:0000256" key="2">
    <source>
        <dbReference type="ARBA" id="ARBA00005005"/>
    </source>
</evidence>
<dbReference type="Gene3D" id="1.20.140.10">
    <property type="entry name" value="Butyryl-CoA Dehydrogenase, subunit A, domain 3"/>
    <property type="match status" value="1"/>
</dbReference>
<dbReference type="PANTHER" id="PTHR48083:SF2">
    <property type="entry name" value="MEDIUM-CHAIN SPECIFIC ACYL-COA DEHYDROGENASE, MITOCHONDRIAL"/>
    <property type="match status" value="1"/>
</dbReference>
<evidence type="ECO:0000256" key="5">
    <source>
        <dbReference type="ARBA" id="ARBA00012040"/>
    </source>
</evidence>
<evidence type="ECO:0000256" key="1">
    <source>
        <dbReference type="ARBA" id="ARBA00001974"/>
    </source>
</evidence>
<evidence type="ECO:0000256" key="4">
    <source>
        <dbReference type="ARBA" id="ARBA00012033"/>
    </source>
</evidence>
<dbReference type="EMBL" id="MN738813">
    <property type="protein sequence ID" value="QHS84801.1"/>
    <property type="molecule type" value="Genomic_DNA"/>
</dbReference>
<comment type="cofactor">
    <cofactor evidence="1">
        <name>FAD</name>
        <dbReference type="ChEBI" id="CHEBI:57692"/>
    </cofactor>
</comment>
<evidence type="ECO:0000256" key="6">
    <source>
        <dbReference type="ARBA" id="ARBA00020144"/>
    </source>
</evidence>
<dbReference type="GO" id="GO:0033539">
    <property type="term" value="P:fatty acid beta-oxidation using acyl-CoA dehydrogenase"/>
    <property type="evidence" value="ECO:0007669"/>
    <property type="project" value="InterPro"/>
</dbReference>
<comment type="pathway">
    <text evidence="2">Lipid metabolism; fatty acid beta-oxidation.</text>
</comment>
<dbReference type="InterPro" id="IPR009075">
    <property type="entry name" value="AcylCo_DH/oxidase_C"/>
</dbReference>
<dbReference type="PANTHER" id="PTHR48083">
    <property type="entry name" value="MEDIUM-CHAIN SPECIFIC ACYL-COA DEHYDROGENASE, MITOCHONDRIAL-RELATED"/>
    <property type="match status" value="1"/>
</dbReference>
<protein>
    <recommendedName>
        <fullName evidence="6">Acyl-coenzyme A dehydrogenase</fullName>
        <ecNumber evidence="4">1.3.8.7</ecNumber>
        <ecNumber evidence="5">1.3.8.8</ecNumber>
    </recommendedName>
</protein>
<evidence type="ECO:0000256" key="8">
    <source>
        <dbReference type="ARBA" id="ARBA00022827"/>
    </source>
</evidence>
<evidence type="ECO:0000259" key="12">
    <source>
        <dbReference type="Pfam" id="PF00441"/>
    </source>
</evidence>
<keyword evidence="7" id="KW-0285">Flavoprotein</keyword>
<dbReference type="InterPro" id="IPR013786">
    <property type="entry name" value="AcylCoA_DH/ox_N"/>
</dbReference>
<proteinExistence type="inferred from homology"/>